<proteinExistence type="predicted"/>
<gene>
    <name evidence="1" type="ORF">L1987_33744</name>
</gene>
<comment type="caution">
    <text evidence="1">The sequence shown here is derived from an EMBL/GenBank/DDBJ whole genome shotgun (WGS) entry which is preliminary data.</text>
</comment>
<protein>
    <submittedName>
        <fullName evidence="1">Uncharacterized protein</fullName>
    </submittedName>
</protein>
<keyword evidence="2" id="KW-1185">Reference proteome</keyword>
<sequence>MALMWTFPHSTALNCCQGAADHMNMELDTGNGTSVESQKCSRHIGYKENPYLPDGCEVIEDCASCPNSSSCNYDIIYGGDGSSAKVINFTCGPNRSPTSFGSKSSMGVILGVSISVGVLFLVICGNDLVCVVQ</sequence>
<evidence type="ECO:0000313" key="2">
    <source>
        <dbReference type="Proteomes" id="UP001056120"/>
    </source>
</evidence>
<dbReference type="EMBL" id="CM042028">
    <property type="protein sequence ID" value="KAI3798467.1"/>
    <property type="molecule type" value="Genomic_DNA"/>
</dbReference>
<reference evidence="2" key="1">
    <citation type="journal article" date="2022" name="Mol. Ecol. Resour.">
        <title>The genomes of chicory, endive, great burdock and yacon provide insights into Asteraceae palaeo-polyploidization history and plant inulin production.</title>
        <authorList>
            <person name="Fan W."/>
            <person name="Wang S."/>
            <person name="Wang H."/>
            <person name="Wang A."/>
            <person name="Jiang F."/>
            <person name="Liu H."/>
            <person name="Zhao H."/>
            <person name="Xu D."/>
            <person name="Zhang Y."/>
        </authorList>
    </citation>
    <scope>NUCLEOTIDE SEQUENCE [LARGE SCALE GENOMIC DNA]</scope>
    <source>
        <strain evidence="2">cv. Yunnan</strain>
    </source>
</reference>
<name>A0ACB9HSB5_9ASTR</name>
<reference evidence="1 2" key="2">
    <citation type="journal article" date="2022" name="Mol. Ecol. Resour.">
        <title>The genomes of chicory, endive, great burdock and yacon provide insights into Asteraceae paleo-polyploidization history and plant inulin production.</title>
        <authorList>
            <person name="Fan W."/>
            <person name="Wang S."/>
            <person name="Wang H."/>
            <person name="Wang A."/>
            <person name="Jiang F."/>
            <person name="Liu H."/>
            <person name="Zhao H."/>
            <person name="Xu D."/>
            <person name="Zhang Y."/>
        </authorList>
    </citation>
    <scope>NUCLEOTIDE SEQUENCE [LARGE SCALE GENOMIC DNA]</scope>
    <source>
        <strain evidence="2">cv. Yunnan</strain>
        <tissue evidence="1">Leaves</tissue>
    </source>
</reference>
<dbReference type="Proteomes" id="UP001056120">
    <property type="component" value="Linkage Group LG11"/>
</dbReference>
<accession>A0ACB9HSB5</accession>
<evidence type="ECO:0000313" key="1">
    <source>
        <dbReference type="EMBL" id="KAI3798467.1"/>
    </source>
</evidence>
<organism evidence="1 2">
    <name type="scientific">Smallanthus sonchifolius</name>
    <dbReference type="NCBI Taxonomy" id="185202"/>
    <lineage>
        <taxon>Eukaryota</taxon>
        <taxon>Viridiplantae</taxon>
        <taxon>Streptophyta</taxon>
        <taxon>Embryophyta</taxon>
        <taxon>Tracheophyta</taxon>
        <taxon>Spermatophyta</taxon>
        <taxon>Magnoliopsida</taxon>
        <taxon>eudicotyledons</taxon>
        <taxon>Gunneridae</taxon>
        <taxon>Pentapetalae</taxon>
        <taxon>asterids</taxon>
        <taxon>campanulids</taxon>
        <taxon>Asterales</taxon>
        <taxon>Asteraceae</taxon>
        <taxon>Asteroideae</taxon>
        <taxon>Heliantheae alliance</taxon>
        <taxon>Millerieae</taxon>
        <taxon>Smallanthus</taxon>
    </lineage>
</organism>